<keyword evidence="4" id="KW-1185">Reference proteome</keyword>
<dbReference type="InterPro" id="IPR002625">
    <property type="entry name" value="Smr_dom"/>
</dbReference>
<dbReference type="SMART" id="SM00463">
    <property type="entry name" value="SMR"/>
    <property type="match status" value="1"/>
</dbReference>
<dbReference type="PANTHER" id="PTHR35562">
    <property type="entry name" value="DNA ENDONUCLEASE SMRA-RELATED"/>
    <property type="match status" value="1"/>
</dbReference>
<comment type="caution">
    <text evidence="3">The sequence shown here is derived from an EMBL/GenBank/DDBJ whole genome shotgun (WGS) entry which is preliminary data.</text>
</comment>
<dbReference type="EMBL" id="SMYL01000001">
    <property type="protein sequence ID" value="TDK68061.1"/>
    <property type="molecule type" value="Genomic_DNA"/>
</dbReference>
<proteinExistence type="predicted"/>
<dbReference type="PROSITE" id="PS50828">
    <property type="entry name" value="SMR"/>
    <property type="match status" value="1"/>
</dbReference>
<evidence type="ECO:0000256" key="1">
    <source>
        <dbReference type="SAM" id="Coils"/>
    </source>
</evidence>
<sequence>MKRSPIKDLTELSSLRQQLKVREEQEKIAEQQRLLQERAAQKEANVFKSQLGGVTPIKAPDVYVHQRAPIVTKATPVKPKDITSMSEAMQVMEQWSDEFDASQWQEDDDEMSYSVAGSSPDVLRKLRKGQWPAQAYLDLHGLQRDQARSALADFLRRSKHARLRSVCVIHGKGINSRQPAILPSKVRSWLCQSEWVQAFCQANAADGGDGAVHVLLINERE</sequence>
<name>A0A4R5W4P0_9BURK</name>
<protein>
    <submittedName>
        <fullName evidence="3">DNA mismatch repair protein MutS</fullName>
    </submittedName>
</protein>
<organism evidence="3 4">
    <name type="scientific">Sapientia aquatica</name>
    <dbReference type="NCBI Taxonomy" id="1549640"/>
    <lineage>
        <taxon>Bacteria</taxon>
        <taxon>Pseudomonadati</taxon>
        <taxon>Pseudomonadota</taxon>
        <taxon>Betaproteobacteria</taxon>
        <taxon>Burkholderiales</taxon>
        <taxon>Oxalobacteraceae</taxon>
        <taxon>Sapientia</taxon>
    </lineage>
</organism>
<dbReference type="PANTHER" id="PTHR35562:SF2">
    <property type="entry name" value="DNA ENDONUCLEASE SMRA-RELATED"/>
    <property type="match status" value="1"/>
</dbReference>
<gene>
    <name evidence="3" type="ORF">E2I14_00440</name>
</gene>
<reference evidence="3 4" key="1">
    <citation type="submission" date="2019-03" db="EMBL/GenBank/DDBJ databases">
        <title>Sapientia aquatica gen. nov., sp. nov., isolated from a crater lake.</title>
        <authorList>
            <person name="Felfoldi T."/>
            <person name="Szabo A."/>
            <person name="Toth E."/>
            <person name="Schumann P."/>
            <person name="Keki Z."/>
            <person name="Marialigeti K."/>
            <person name="Mathe I."/>
        </authorList>
    </citation>
    <scope>NUCLEOTIDE SEQUENCE [LARGE SCALE GENOMIC DNA]</scope>
    <source>
        <strain evidence="3 4">SA-152</strain>
    </source>
</reference>
<dbReference type="InterPro" id="IPR036063">
    <property type="entry name" value="Smr_dom_sf"/>
</dbReference>
<dbReference type="SUPFAM" id="SSF160443">
    <property type="entry name" value="SMR domain-like"/>
    <property type="match status" value="1"/>
</dbReference>
<evidence type="ECO:0000313" key="4">
    <source>
        <dbReference type="Proteomes" id="UP000294829"/>
    </source>
</evidence>
<feature type="coiled-coil region" evidence="1">
    <location>
        <begin position="12"/>
        <end position="41"/>
    </location>
</feature>
<keyword evidence="1" id="KW-0175">Coiled coil</keyword>
<dbReference type="AlphaFoldDB" id="A0A4R5W4P0"/>
<dbReference type="Proteomes" id="UP000294829">
    <property type="component" value="Unassembled WGS sequence"/>
</dbReference>
<dbReference type="RefSeq" id="WP_133324355.1">
    <property type="nucleotide sequence ID" value="NZ_SMYL01000001.1"/>
</dbReference>
<accession>A0A4R5W4P0</accession>
<dbReference type="Gene3D" id="3.30.1370.110">
    <property type="match status" value="1"/>
</dbReference>
<feature type="domain" description="Smr" evidence="2">
    <location>
        <begin position="137"/>
        <end position="217"/>
    </location>
</feature>
<evidence type="ECO:0000313" key="3">
    <source>
        <dbReference type="EMBL" id="TDK68061.1"/>
    </source>
</evidence>
<evidence type="ECO:0000259" key="2">
    <source>
        <dbReference type="PROSITE" id="PS50828"/>
    </source>
</evidence>
<dbReference type="OrthoDB" id="9808881at2"/>
<dbReference type="Pfam" id="PF01713">
    <property type="entry name" value="Smr"/>
    <property type="match status" value="1"/>
</dbReference>